<dbReference type="PANTHER" id="PTHR47893:SF1">
    <property type="entry name" value="REGULATORY PROTEIN PCHR"/>
    <property type="match status" value="1"/>
</dbReference>
<dbReference type="PROSITE" id="PS00041">
    <property type="entry name" value="HTH_ARAC_FAMILY_1"/>
    <property type="match status" value="1"/>
</dbReference>
<reference evidence="5" key="1">
    <citation type="submission" date="2020-05" db="EMBL/GenBank/DDBJ databases">
        <authorList>
            <person name="Zhu T."/>
            <person name="Keshari N."/>
            <person name="Lu X."/>
        </authorList>
    </citation>
    <scope>NUCLEOTIDE SEQUENCE</scope>
    <source>
        <strain evidence="5">NK1-12</strain>
    </source>
</reference>
<dbReference type="InterPro" id="IPR009057">
    <property type="entry name" value="Homeodomain-like_sf"/>
</dbReference>
<keyword evidence="3" id="KW-0804">Transcription</keyword>
<keyword evidence="1" id="KW-0805">Transcription regulation</keyword>
<evidence type="ECO:0000256" key="1">
    <source>
        <dbReference type="ARBA" id="ARBA00023015"/>
    </source>
</evidence>
<feature type="domain" description="HTH araC/xylS-type" evidence="4">
    <location>
        <begin position="227"/>
        <end position="325"/>
    </location>
</feature>
<name>A0AA96WDF0_9CYAN</name>
<dbReference type="PRINTS" id="PR00032">
    <property type="entry name" value="HTHARAC"/>
</dbReference>
<evidence type="ECO:0000259" key="4">
    <source>
        <dbReference type="PROSITE" id="PS01124"/>
    </source>
</evidence>
<dbReference type="InterPro" id="IPR018062">
    <property type="entry name" value="HTH_AraC-typ_CS"/>
</dbReference>
<dbReference type="SUPFAM" id="SSF46689">
    <property type="entry name" value="Homeodomain-like"/>
    <property type="match status" value="2"/>
</dbReference>
<dbReference type="Pfam" id="PF12833">
    <property type="entry name" value="HTH_18"/>
    <property type="match status" value="1"/>
</dbReference>
<sequence>MTISLSQQSYTDFEQALYAQAQYPDSADGMDLLLQQPAWFATGYTREVELRQGLRLQILDFRLCDRCETTLPDQEGAISFHFHLSGEHQDACTEVSNLEYALYGSGLAPKHTLISPDRYPALEVIVDMEPESFVSFIGQGGELPLEFQHLIQPADQTHYTRVGTISPAMQGILWQIIRCPYLGLHKRMYLEGKALEVAALVLEEEREVQQGRQPLLSLKSDCVDRIHRAREILMQNLHQPPSLMELARQVGLNDYSLKCGFKQVFGKTVFGYLHDYRMEQASQLLMSGEMKVEEVAAAIGFESRSYFSIAFRKKFGITPKTYQMQCRTGGRQI</sequence>
<dbReference type="GO" id="GO:0003700">
    <property type="term" value="F:DNA-binding transcription factor activity"/>
    <property type="evidence" value="ECO:0007669"/>
    <property type="project" value="InterPro"/>
</dbReference>
<keyword evidence="2" id="KW-0238">DNA-binding</keyword>
<dbReference type="AlphaFoldDB" id="A0AA96WDF0"/>
<evidence type="ECO:0000313" key="5">
    <source>
        <dbReference type="EMBL" id="WNZ22505.1"/>
    </source>
</evidence>
<dbReference type="InterPro" id="IPR020449">
    <property type="entry name" value="Tscrpt_reg_AraC-type_HTH"/>
</dbReference>
<dbReference type="Gene3D" id="1.10.10.60">
    <property type="entry name" value="Homeodomain-like"/>
    <property type="match status" value="2"/>
</dbReference>
<dbReference type="InterPro" id="IPR018060">
    <property type="entry name" value="HTH_AraC"/>
</dbReference>
<proteinExistence type="predicted"/>
<organism evidence="5">
    <name type="scientific">Leptolyngbya sp. NK1-12</name>
    <dbReference type="NCBI Taxonomy" id="2547451"/>
    <lineage>
        <taxon>Bacteria</taxon>
        <taxon>Bacillati</taxon>
        <taxon>Cyanobacteriota</taxon>
        <taxon>Cyanophyceae</taxon>
        <taxon>Leptolyngbyales</taxon>
        <taxon>Leptolyngbyaceae</taxon>
        <taxon>Leptolyngbya group</taxon>
        <taxon>Leptolyngbya</taxon>
    </lineage>
</organism>
<dbReference type="InterPro" id="IPR053142">
    <property type="entry name" value="PchR_regulatory_protein"/>
</dbReference>
<dbReference type="PANTHER" id="PTHR47893">
    <property type="entry name" value="REGULATORY PROTEIN PCHR"/>
    <property type="match status" value="1"/>
</dbReference>
<dbReference type="RefSeq" id="WP_316433964.1">
    <property type="nucleotide sequence ID" value="NZ_CP053586.1"/>
</dbReference>
<dbReference type="EMBL" id="CP053586">
    <property type="protein sequence ID" value="WNZ22505.1"/>
    <property type="molecule type" value="Genomic_DNA"/>
</dbReference>
<gene>
    <name evidence="5" type="ORF">HJG54_06275</name>
</gene>
<accession>A0AA96WDF0</accession>
<dbReference type="GO" id="GO:0043565">
    <property type="term" value="F:sequence-specific DNA binding"/>
    <property type="evidence" value="ECO:0007669"/>
    <property type="project" value="InterPro"/>
</dbReference>
<dbReference type="PROSITE" id="PS01124">
    <property type="entry name" value="HTH_ARAC_FAMILY_2"/>
    <property type="match status" value="1"/>
</dbReference>
<dbReference type="SMART" id="SM00342">
    <property type="entry name" value="HTH_ARAC"/>
    <property type="match status" value="1"/>
</dbReference>
<protein>
    <submittedName>
        <fullName evidence="5">Helix-turn-helix transcriptional regulator</fullName>
    </submittedName>
</protein>
<evidence type="ECO:0000256" key="2">
    <source>
        <dbReference type="ARBA" id="ARBA00023125"/>
    </source>
</evidence>
<evidence type="ECO:0000256" key="3">
    <source>
        <dbReference type="ARBA" id="ARBA00023163"/>
    </source>
</evidence>